<dbReference type="InterPro" id="IPR036063">
    <property type="entry name" value="Smr_dom_sf"/>
</dbReference>
<comment type="caution">
    <text evidence="3">The sequence shown here is derived from an EMBL/GenBank/DDBJ whole genome shotgun (WGS) entry which is preliminary data.</text>
</comment>
<evidence type="ECO:0000313" key="3">
    <source>
        <dbReference type="EMBL" id="TJZ92154.1"/>
    </source>
</evidence>
<dbReference type="EMBL" id="SUNI01000005">
    <property type="protein sequence ID" value="TJZ92154.1"/>
    <property type="molecule type" value="Genomic_DNA"/>
</dbReference>
<accession>A0A4U0RUS4</accession>
<feature type="region of interest" description="Disordered" evidence="1">
    <location>
        <begin position="22"/>
        <end position="53"/>
    </location>
</feature>
<evidence type="ECO:0000313" key="4">
    <source>
        <dbReference type="Proteomes" id="UP000309747"/>
    </source>
</evidence>
<keyword evidence="4" id="KW-1185">Reference proteome</keyword>
<gene>
    <name evidence="3" type="ORF">FA743_07805</name>
</gene>
<name>A0A4U0RUS4_9RHOB</name>
<protein>
    <submittedName>
        <fullName evidence="3">DNA mismatch repair protein MutS</fullName>
    </submittedName>
</protein>
<dbReference type="InterPro" id="IPR002625">
    <property type="entry name" value="Smr_dom"/>
</dbReference>
<evidence type="ECO:0000256" key="1">
    <source>
        <dbReference type="SAM" id="MobiDB-lite"/>
    </source>
</evidence>
<dbReference type="AlphaFoldDB" id="A0A4U0RUS4"/>
<organism evidence="3 4">
    <name type="scientific">Paracoccus gahaiensis</name>
    <dbReference type="NCBI Taxonomy" id="1706839"/>
    <lineage>
        <taxon>Bacteria</taxon>
        <taxon>Pseudomonadati</taxon>
        <taxon>Pseudomonadota</taxon>
        <taxon>Alphaproteobacteria</taxon>
        <taxon>Rhodobacterales</taxon>
        <taxon>Paracoccaceae</taxon>
        <taxon>Paracoccus</taxon>
    </lineage>
</organism>
<reference evidence="3 4" key="1">
    <citation type="submission" date="2019-04" db="EMBL/GenBank/DDBJ databases">
        <authorList>
            <person name="Li J."/>
        </authorList>
    </citation>
    <scope>NUCLEOTIDE SEQUENCE [LARGE SCALE GENOMIC DNA]</scope>
    <source>
        <strain evidence="3 4">KCTC 42687</strain>
    </source>
</reference>
<sequence length="208" mass="22446">MRRRKGLSPEDRDLWSRVARTAVPLDPKRKVQAADLPQMTDLPPARPAASLSVSPSTAAAAAASLPRFRIGQAAGTPAPHLARSSTPAERLAQAGLRMDAKVHRKMSQGRLAPEARLDLHGLTLSAAHPELIHFILSCQGSGLRLVLVITGKGRGDHGPLPTRPGALRHQVPYWLHSPPLAAAVQQVTAAHYRHGGDGAYYVYLRRFT</sequence>
<dbReference type="Gene3D" id="3.30.1370.110">
    <property type="match status" value="1"/>
</dbReference>
<proteinExistence type="predicted"/>
<dbReference type="PANTHER" id="PTHR35562:SF2">
    <property type="entry name" value="DNA ENDONUCLEASE SMRA-RELATED"/>
    <property type="match status" value="1"/>
</dbReference>
<feature type="domain" description="Smr" evidence="2">
    <location>
        <begin position="117"/>
        <end position="205"/>
    </location>
</feature>
<dbReference type="PROSITE" id="PS50828">
    <property type="entry name" value="SMR"/>
    <property type="match status" value="1"/>
</dbReference>
<dbReference type="SUPFAM" id="SSF160443">
    <property type="entry name" value="SMR domain-like"/>
    <property type="match status" value="1"/>
</dbReference>
<evidence type="ECO:0000259" key="2">
    <source>
        <dbReference type="PROSITE" id="PS50828"/>
    </source>
</evidence>
<dbReference type="Proteomes" id="UP000309747">
    <property type="component" value="Unassembled WGS sequence"/>
</dbReference>
<dbReference type="PANTHER" id="PTHR35562">
    <property type="entry name" value="DNA ENDONUCLEASE SMRA-RELATED"/>
    <property type="match status" value="1"/>
</dbReference>
<dbReference type="SMART" id="SM00463">
    <property type="entry name" value="SMR"/>
    <property type="match status" value="1"/>
</dbReference>
<dbReference type="OrthoDB" id="7165597at2"/>
<dbReference type="RefSeq" id="WP_136885315.1">
    <property type="nucleotide sequence ID" value="NZ_SUNI01000005.1"/>
</dbReference>
<dbReference type="Pfam" id="PF01713">
    <property type="entry name" value="Smr"/>
    <property type="match status" value="1"/>
</dbReference>